<keyword evidence="1" id="KW-1133">Transmembrane helix</keyword>
<accession>A0A942T9Z3</accession>
<proteinExistence type="predicted"/>
<comment type="caution">
    <text evidence="2">The sequence shown here is derived from an EMBL/GenBank/DDBJ whole genome shotgun (WGS) entry which is preliminary data.</text>
</comment>
<dbReference type="AlphaFoldDB" id="A0A942T9Z3"/>
<dbReference type="Proteomes" id="UP000677265">
    <property type="component" value="Unassembled WGS sequence"/>
</dbReference>
<dbReference type="EMBL" id="JAGYPE020000007">
    <property type="protein sequence ID" value="MCH6265100.1"/>
    <property type="molecule type" value="Genomic_DNA"/>
</dbReference>
<reference evidence="2" key="1">
    <citation type="submission" date="2021-05" db="EMBL/GenBank/DDBJ databases">
        <title>Novel Bacillus species.</title>
        <authorList>
            <person name="Liu G."/>
        </authorList>
    </citation>
    <scope>NUCLEOTIDE SEQUENCE</scope>
    <source>
        <strain evidence="2 4">FJAT-50051</strain>
    </source>
</reference>
<evidence type="ECO:0000313" key="2">
    <source>
        <dbReference type="EMBL" id="MBS4187907.1"/>
    </source>
</evidence>
<name>A0A942T9Z3_9BACI</name>
<keyword evidence="1" id="KW-0472">Membrane</keyword>
<evidence type="ECO:0000313" key="4">
    <source>
        <dbReference type="Proteomes" id="UP000677265"/>
    </source>
</evidence>
<dbReference type="EMBL" id="JAGYPE010000009">
    <property type="protein sequence ID" value="MBS4187907.1"/>
    <property type="molecule type" value="Genomic_DNA"/>
</dbReference>
<sequence length="75" mass="8069">MEKNNQEKDRVKVGFGKFSFEMSGDFVKENGKILSIGAVACGIIFVSGITYAVTKNGEVAKEVADKVTKLIPKSA</sequence>
<evidence type="ECO:0000313" key="3">
    <source>
        <dbReference type="EMBL" id="MCH6265100.1"/>
    </source>
</evidence>
<organism evidence="2">
    <name type="scientific">Neobacillus citreus</name>
    <dbReference type="NCBI Taxonomy" id="2833578"/>
    <lineage>
        <taxon>Bacteria</taxon>
        <taxon>Bacillati</taxon>
        <taxon>Bacillota</taxon>
        <taxon>Bacilli</taxon>
        <taxon>Bacillales</taxon>
        <taxon>Bacillaceae</taxon>
        <taxon>Neobacillus</taxon>
    </lineage>
</organism>
<keyword evidence="4" id="KW-1185">Reference proteome</keyword>
<keyword evidence="1" id="KW-0812">Transmembrane</keyword>
<evidence type="ECO:0000256" key="1">
    <source>
        <dbReference type="SAM" id="Phobius"/>
    </source>
</evidence>
<dbReference type="RefSeq" id="WP_213147715.1">
    <property type="nucleotide sequence ID" value="NZ_JAGYPE020000007.1"/>
</dbReference>
<feature type="transmembrane region" description="Helical" evidence="1">
    <location>
        <begin position="33"/>
        <end position="53"/>
    </location>
</feature>
<protein>
    <submittedName>
        <fullName evidence="2">Uncharacterized protein</fullName>
    </submittedName>
</protein>
<gene>
    <name evidence="3" type="ORF">KHB02_006120</name>
    <name evidence="2" type="ORF">KHB02_41750</name>
</gene>